<keyword evidence="1" id="KW-0472">Membrane</keyword>
<evidence type="ECO:0000256" key="1">
    <source>
        <dbReference type="SAM" id="Phobius"/>
    </source>
</evidence>
<feature type="transmembrane region" description="Helical" evidence="1">
    <location>
        <begin position="174"/>
        <end position="192"/>
    </location>
</feature>
<evidence type="ECO:0000313" key="2">
    <source>
        <dbReference type="EMBL" id="TDK67055.1"/>
    </source>
</evidence>
<feature type="transmembrane region" description="Helical" evidence="1">
    <location>
        <begin position="136"/>
        <end position="154"/>
    </location>
</feature>
<name>A0A4R5W3Y6_9BURK</name>
<feature type="transmembrane region" description="Helical" evidence="1">
    <location>
        <begin position="110"/>
        <end position="129"/>
    </location>
</feature>
<accession>A0A4R5W3Y6</accession>
<dbReference type="OrthoDB" id="8958056at2"/>
<proteinExistence type="predicted"/>
<protein>
    <submittedName>
        <fullName evidence="2">Uncharacterized protein</fullName>
    </submittedName>
</protein>
<reference evidence="2 3" key="1">
    <citation type="submission" date="2019-03" db="EMBL/GenBank/DDBJ databases">
        <title>Sapientia aquatica gen. nov., sp. nov., isolated from a crater lake.</title>
        <authorList>
            <person name="Felfoldi T."/>
            <person name="Szabo A."/>
            <person name="Toth E."/>
            <person name="Schumann P."/>
            <person name="Keki Z."/>
            <person name="Marialigeti K."/>
            <person name="Mathe I."/>
        </authorList>
    </citation>
    <scope>NUCLEOTIDE SEQUENCE [LARGE SCALE GENOMIC DNA]</scope>
    <source>
        <strain evidence="2 3">SA-152</strain>
    </source>
</reference>
<feature type="transmembrane region" description="Helical" evidence="1">
    <location>
        <begin position="60"/>
        <end position="78"/>
    </location>
</feature>
<comment type="caution">
    <text evidence="2">The sequence shown here is derived from an EMBL/GenBank/DDBJ whole genome shotgun (WGS) entry which is preliminary data.</text>
</comment>
<dbReference type="Proteomes" id="UP000294829">
    <property type="component" value="Unassembled WGS sequence"/>
</dbReference>
<feature type="transmembrane region" description="Helical" evidence="1">
    <location>
        <begin position="204"/>
        <end position="224"/>
    </location>
</feature>
<dbReference type="RefSeq" id="WP_133325920.1">
    <property type="nucleotide sequence ID" value="NZ_SMYL01000002.1"/>
</dbReference>
<sequence length="269" mass="29525">MTTKHIPIPMDGASFQRTLALQHRAITRIAFPPSLLLQLVYLPILFCGLILWVKPYLFSFWAQCIAFWSGFLGLSLGFPSNGAAPAETDPLGLIWSGGAMAMYSPTALELVISALLVIAALAASALMIGALAPLKYVIRILATVVAVSIAYFMFWPTQFPYSIASHIRDIASLGYVLLLVVPVMLTFGYYVFPFSLALKIKNTLLILAYFVIFIPLQIVLHVLILQNFSLLFAPVLYICFGTLLDVLIFIALYSWAASTIPEEATIPAT</sequence>
<dbReference type="AlphaFoldDB" id="A0A4R5W3Y6"/>
<keyword evidence="1" id="KW-0812">Transmembrane</keyword>
<dbReference type="EMBL" id="SMYL01000002">
    <property type="protein sequence ID" value="TDK67055.1"/>
    <property type="molecule type" value="Genomic_DNA"/>
</dbReference>
<feature type="transmembrane region" description="Helical" evidence="1">
    <location>
        <begin position="35"/>
        <end position="53"/>
    </location>
</feature>
<keyword evidence="1" id="KW-1133">Transmembrane helix</keyword>
<keyword evidence="3" id="KW-1185">Reference proteome</keyword>
<gene>
    <name evidence="2" type="ORF">E2I14_04605</name>
</gene>
<evidence type="ECO:0000313" key="3">
    <source>
        <dbReference type="Proteomes" id="UP000294829"/>
    </source>
</evidence>
<organism evidence="2 3">
    <name type="scientific">Sapientia aquatica</name>
    <dbReference type="NCBI Taxonomy" id="1549640"/>
    <lineage>
        <taxon>Bacteria</taxon>
        <taxon>Pseudomonadati</taxon>
        <taxon>Pseudomonadota</taxon>
        <taxon>Betaproteobacteria</taxon>
        <taxon>Burkholderiales</taxon>
        <taxon>Oxalobacteraceae</taxon>
        <taxon>Sapientia</taxon>
    </lineage>
</organism>
<feature type="transmembrane region" description="Helical" evidence="1">
    <location>
        <begin position="230"/>
        <end position="253"/>
    </location>
</feature>